<dbReference type="PANTHER" id="PTHR11059:SF0">
    <property type="entry name" value="DNA REPAIR PROTEIN RECN"/>
    <property type="match status" value="1"/>
</dbReference>
<protein>
    <recommendedName>
        <fullName evidence="3">DNA repair protein RecN</fullName>
    </recommendedName>
    <alternativeName>
        <fullName evidence="8">Recombination protein N</fullName>
    </alternativeName>
</protein>
<evidence type="ECO:0000256" key="2">
    <source>
        <dbReference type="ARBA" id="ARBA00009441"/>
    </source>
</evidence>
<evidence type="ECO:0000256" key="4">
    <source>
        <dbReference type="ARBA" id="ARBA00022741"/>
    </source>
</evidence>
<keyword evidence="4" id="KW-0547">Nucleotide-binding</keyword>
<evidence type="ECO:0000313" key="10">
    <source>
        <dbReference type="EMBL" id="CRF40531.1"/>
    </source>
</evidence>
<name>A0A0K2XF76_9HELI</name>
<dbReference type="PANTHER" id="PTHR11059">
    <property type="entry name" value="DNA REPAIR PROTEIN RECN"/>
    <property type="match status" value="1"/>
</dbReference>
<dbReference type="Proteomes" id="UP000038622">
    <property type="component" value="Unassembled WGS sequence"/>
</dbReference>
<keyword evidence="7" id="KW-0234">DNA repair</keyword>
<evidence type="ECO:0000313" key="12">
    <source>
        <dbReference type="EMBL" id="CRF44736.1"/>
    </source>
</evidence>
<evidence type="ECO:0000313" key="11">
    <source>
        <dbReference type="EMBL" id="CRF41955.1"/>
    </source>
</evidence>
<dbReference type="GO" id="GO:0006310">
    <property type="term" value="P:DNA recombination"/>
    <property type="evidence" value="ECO:0007669"/>
    <property type="project" value="InterPro"/>
</dbReference>
<comment type="function">
    <text evidence="1">May be involved in recombinational repair of damaged DNA.</text>
</comment>
<evidence type="ECO:0000313" key="15">
    <source>
        <dbReference type="Proteomes" id="UP000045175"/>
    </source>
</evidence>
<evidence type="ECO:0000256" key="3">
    <source>
        <dbReference type="ARBA" id="ARBA00021315"/>
    </source>
</evidence>
<evidence type="ECO:0000256" key="6">
    <source>
        <dbReference type="ARBA" id="ARBA00022840"/>
    </source>
</evidence>
<evidence type="ECO:0000313" key="14">
    <source>
        <dbReference type="Proteomes" id="UP000041394"/>
    </source>
</evidence>
<dbReference type="EMBL" id="CDML01000009">
    <property type="protein sequence ID" value="CRF40531.1"/>
    <property type="molecule type" value="Genomic_DNA"/>
</dbReference>
<dbReference type="OrthoDB" id="9806954at2"/>
<accession>A0A0K2XF76</accession>
<reference evidence="13" key="2">
    <citation type="submission" date="2014-12" db="EMBL/GenBank/DDBJ databases">
        <authorList>
            <person name="Smet A."/>
        </authorList>
    </citation>
    <scope>NUCLEOTIDE SEQUENCE [LARGE SCALE GENOMIC DNA]</scope>
</reference>
<dbReference type="GO" id="GO:0043590">
    <property type="term" value="C:bacterial nucleoid"/>
    <property type="evidence" value="ECO:0007669"/>
    <property type="project" value="TreeGrafter"/>
</dbReference>
<dbReference type="InterPro" id="IPR027417">
    <property type="entry name" value="P-loop_NTPase"/>
</dbReference>
<keyword evidence="13" id="KW-1185">Reference proteome</keyword>
<dbReference type="STRING" id="1578720.HAL011_02920"/>
<evidence type="ECO:0000256" key="7">
    <source>
        <dbReference type="ARBA" id="ARBA00023204"/>
    </source>
</evidence>
<dbReference type="RefSeq" id="WP_053940647.1">
    <property type="nucleotide sequence ID" value="NZ_CDMH01000006.1"/>
</dbReference>
<keyword evidence="6" id="KW-0067">ATP-binding</keyword>
<evidence type="ECO:0000256" key="1">
    <source>
        <dbReference type="ARBA" id="ARBA00003618"/>
    </source>
</evidence>
<keyword evidence="5" id="KW-0227">DNA damage</keyword>
<evidence type="ECO:0000256" key="8">
    <source>
        <dbReference type="ARBA" id="ARBA00033408"/>
    </source>
</evidence>
<dbReference type="InterPro" id="IPR004604">
    <property type="entry name" value="DNA_recomb/repair_RecN"/>
</dbReference>
<dbReference type="Proteomes" id="UP000041394">
    <property type="component" value="Unassembled WGS sequence"/>
</dbReference>
<dbReference type="Proteomes" id="UP000045175">
    <property type="component" value="Unassembled WGS sequence"/>
</dbReference>
<dbReference type="EMBL" id="CDMN01000056">
    <property type="protein sequence ID" value="CRF44736.1"/>
    <property type="molecule type" value="Genomic_DNA"/>
</dbReference>
<evidence type="ECO:0000313" key="13">
    <source>
        <dbReference type="Proteomes" id="UP000038622"/>
    </source>
</evidence>
<evidence type="ECO:0000256" key="9">
    <source>
        <dbReference type="SAM" id="Coils"/>
    </source>
</evidence>
<dbReference type="GO" id="GO:0006281">
    <property type="term" value="P:DNA repair"/>
    <property type="evidence" value="ECO:0007669"/>
    <property type="project" value="UniProtKB-KW"/>
</dbReference>
<gene>
    <name evidence="10" type="ORF">HAL011_02920</name>
    <name evidence="11" type="ORF">HAL013_01040</name>
    <name evidence="12" type="ORF">HAL09_13460</name>
</gene>
<reference evidence="14 15" key="3">
    <citation type="submission" date="2014-12" db="EMBL/GenBank/DDBJ databases">
        <authorList>
            <person name="Jaenicke S."/>
        </authorList>
    </citation>
    <scope>NUCLEOTIDE SEQUENCE [LARGE SCALE GENOMIC DNA]</scope>
</reference>
<reference evidence="12" key="1">
    <citation type="submission" date="2014-12" db="EMBL/GenBank/DDBJ databases">
        <title>Whole genome sequences of four Staphylococcus schleiferi canine isolates.</title>
        <authorList>
            <person name="Misic A.M."/>
            <person name="Cain C."/>
            <person name="Morris D.O."/>
            <person name="Rankin S."/>
            <person name="Beiting D."/>
        </authorList>
    </citation>
    <scope>NUCLEOTIDE SEQUENCE</scope>
    <source>
        <strain evidence="10">ASB11</strain>
        <strain evidence="11">ASB13</strain>
        <strain evidence="12">ASB9</strain>
    </source>
</reference>
<dbReference type="AlphaFoldDB" id="A0A0K2XF76"/>
<dbReference type="EMBL" id="CDMH01000006">
    <property type="protein sequence ID" value="CRF41955.1"/>
    <property type="molecule type" value="Genomic_DNA"/>
</dbReference>
<comment type="similarity">
    <text evidence="2">Belongs to the RecN family.</text>
</comment>
<evidence type="ECO:0000256" key="5">
    <source>
        <dbReference type="ARBA" id="ARBA00022763"/>
    </source>
</evidence>
<dbReference type="GO" id="GO:0005524">
    <property type="term" value="F:ATP binding"/>
    <property type="evidence" value="ECO:0007669"/>
    <property type="project" value="UniProtKB-KW"/>
</dbReference>
<feature type="coiled-coil region" evidence="9">
    <location>
        <begin position="225"/>
        <end position="333"/>
    </location>
</feature>
<dbReference type="SUPFAM" id="SSF52540">
    <property type="entry name" value="P-loop containing nucleoside triphosphate hydrolases"/>
    <property type="match status" value="1"/>
</dbReference>
<proteinExistence type="inferred from homology"/>
<keyword evidence="9" id="KW-0175">Coiled coil</keyword>
<sequence>MIESLEIQGGLVFALAKLDFSPRLNVISGASGSGKSVLVGAILASVGLKPLQAKFVKAQWKQGKIQATRDKRTSYTLNAKPMTKKSLQESFSPLVLHISSYKQAQELQPHFLLSLLDGYGPPKLLESFKEVFASYQKAQEQHQILQEQGAHLDLQAEMARFELSKLQALDLSEGAYEKLLERKRAHQMQEKRGVEVKAALEALEHADKIVKALPELKALALKQLLDEAQDFLLDTEHALEELEALDIEALLDEISQLGGVVKKYGSVALARERLEQLKANCKEYNQHQESLQASQENCAKLEQESLRLALQLKATRQANLAKMQQDLESYTNKLLLKPPILELQATPLSSSGLESLELQLGNTPSTHISAGEHNRLRLSLLALKAHKRGKEGQTIFVDELDTNLSGQESACVAQILKELSAHYQIIAISHAPHLPALAQRHFLVYTHNKQTCVKLLNKKEQTLEIARMVDANLGKEAIAYAKMKLKPQS</sequence>
<organism evidence="12 14">
    <name type="scientific">Helicobacter ailurogastricus</name>
    <dbReference type="NCBI Taxonomy" id="1578720"/>
    <lineage>
        <taxon>Bacteria</taxon>
        <taxon>Pseudomonadati</taxon>
        <taxon>Campylobacterota</taxon>
        <taxon>Epsilonproteobacteria</taxon>
        <taxon>Campylobacterales</taxon>
        <taxon>Helicobacteraceae</taxon>
        <taxon>Helicobacter</taxon>
    </lineage>
</organism>
<dbReference type="GO" id="GO:0009432">
    <property type="term" value="P:SOS response"/>
    <property type="evidence" value="ECO:0007669"/>
    <property type="project" value="TreeGrafter"/>
</dbReference>
<dbReference type="Gene3D" id="3.40.50.300">
    <property type="entry name" value="P-loop containing nucleotide triphosphate hydrolases"/>
    <property type="match status" value="2"/>
</dbReference>